<dbReference type="PANTHER" id="PTHR33116">
    <property type="entry name" value="REVERSE TRANSCRIPTASE ZINC-BINDING DOMAIN-CONTAINING PROTEIN-RELATED-RELATED"/>
    <property type="match status" value="1"/>
</dbReference>
<organism evidence="1">
    <name type="scientific">Sesamum latifolium</name>
    <dbReference type="NCBI Taxonomy" id="2727402"/>
    <lineage>
        <taxon>Eukaryota</taxon>
        <taxon>Viridiplantae</taxon>
        <taxon>Streptophyta</taxon>
        <taxon>Embryophyta</taxon>
        <taxon>Tracheophyta</taxon>
        <taxon>Spermatophyta</taxon>
        <taxon>Magnoliopsida</taxon>
        <taxon>eudicotyledons</taxon>
        <taxon>Gunneridae</taxon>
        <taxon>Pentapetalae</taxon>
        <taxon>asterids</taxon>
        <taxon>lamiids</taxon>
        <taxon>Lamiales</taxon>
        <taxon>Pedaliaceae</taxon>
        <taxon>Sesamum</taxon>
    </lineage>
</organism>
<gene>
    <name evidence="1" type="ORF">Slati_0996600</name>
</gene>
<accession>A0AAW2XQY0</accession>
<sequence>MLGFLTKVGTDWATPLQAVFRFPIGNLPIEYLGVSLSSSRLSISNCRPLLEEKDRRIATWRSHKHSFVGRVQLIKSFLSAFHIYWLFVFLLPKGVVIEIDKRMSRFLWDGVNVCAMAKVAWTQVCKPVDAGGLGVQEATPINKALSCRHLWEVISQIQNRLRFRLNRSCHGQQGSHLIAKLRQKVHGTDLILDLLWSL</sequence>
<name>A0AAW2XQY0_9LAMI</name>
<dbReference type="AlphaFoldDB" id="A0AAW2XQY0"/>
<evidence type="ECO:0008006" key="2">
    <source>
        <dbReference type="Google" id="ProtNLM"/>
    </source>
</evidence>
<reference evidence="1" key="2">
    <citation type="journal article" date="2024" name="Plant">
        <title>Genomic evolution and insights into agronomic trait innovations of Sesamum species.</title>
        <authorList>
            <person name="Miao H."/>
            <person name="Wang L."/>
            <person name="Qu L."/>
            <person name="Liu H."/>
            <person name="Sun Y."/>
            <person name="Le M."/>
            <person name="Wang Q."/>
            <person name="Wei S."/>
            <person name="Zheng Y."/>
            <person name="Lin W."/>
            <person name="Duan Y."/>
            <person name="Cao H."/>
            <person name="Xiong S."/>
            <person name="Wang X."/>
            <person name="Wei L."/>
            <person name="Li C."/>
            <person name="Ma Q."/>
            <person name="Ju M."/>
            <person name="Zhao R."/>
            <person name="Li G."/>
            <person name="Mu C."/>
            <person name="Tian Q."/>
            <person name="Mei H."/>
            <person name="Zhang T."/>
            <person name="Gao T."/>
            <person name="Zhang H."/>
        </authorList>
    </citation>
    <scope>NUCLEOTIDE SEQUENCE</scope>
    <source>
        <strain evidence="1">KEN1</strain>
    </source>
</reference>
<dbReference type="EMBL" id="JACGWN010000003">
    <property type="protein sequence ID" value="KAL0456574.1"/>
    <property type="molecule type" value="Genomic_DNA"/>
</dbReference>
<proteinExistence type="predicted"/>
<dbReference type="PANTHER" id="PTHR33116:SF76">
    <property type="entry name" value="DUF4283 DOMAIN-CONTAINING PROTEIN"/>
    <property type="match status" value="1"/>
</dbReference>
<protein>
    <recommendedName>
        <fullName evidence="2">Reverse transcriptase</fullName>
    </recommendedName>
</protein>
<comment type="caution">
    <text evidence="1">The sequence shown here is derived from an EMBL/GenBank/DDBJ whole genome shotgun (WGS) entry which is preliminary data.</text>
</comment>
<reference evidence="1" key="1">
    <citation type="submission" date="2020-06" db="EMBL/GenBank/DDBJ databases">
        <authorList>
            <person name="Li T."/>
            <person name="Hu X."/>
            <person name="Zhang T."/>
            <person name="Song X."/>
            <person name="Zhang H."/>
            <person name="Dai N."/>
            <person name="Sheng W."/>
            <person name="Hou X."/>
            <person name="Wei L."/>
        </authorList>
    </citation>
    <scope>NUCLEOTIDE SEQUENCE</scope>
    <source>
        <strain evidence="1">KEN1</strain>
        <tissue evidence="1">Leaf</tissue>
    </source>
</reference>
<evidence type="ECO:0000313" key="1">
    <source>
        <dbReference type="EMBL" id="KAL0456574.1"/>
    </source>
</evidence>